<keyword evidence="3" id="KW-0418">Kinase</keyword>
<keyword evidence="1" id="KW-0547">Nucleotide-binding</keyword>
<dbReference type="InterPro" id="IPR001245">
    <property type="entry name" value="Ser-Thr/Tyr_kinase_cat_dom"/>
</dbReference>
<dbReference type="PIRSF" id="PIRSF000654">
    <property type="entry name" value="Integrin-linked_kinase"/>
    <property type="match status" value="1"/>
</dbReference>
<dbReference type="Gene3D" id="1.10.510.10">
    <property type="entry name" value="Transferase(Phosphotransferase) domain 1"/>
    <property type="match status" value="1"/>
</dbReference>
<dbReference type="EMBL" id="LLXJ01000662">
    <property type="protein sequence ID" value="PKC07232.1"/>
    <property type="molecule type" value="Genomic_DNA"/>
</dbReference>
<dbReference type="Proteomes" id="UP000232722">
    <property type="component" value="Unassembled WGS sequence"/>
</dbReference>
<evidence type="ECO:0000259" key="2">
    <source>
        <dbReference type="PROSITE" id="PS50011"/>
    </source>
</evidence>
<evidence type="ECO:0000313" key="3">
    <source>
        <dbReference type="EMBL" id="PKC07232.1"/>
    </source>
</evidence>
<dbReference type="AlphaFoldDB" id="A0A2N0PK82"/>
<dbReference type="VEuPathDB" id="FungiDB:RhiirFUN_013101"/>
<sequence>MSNKTKGTGLKKSKFYIDWLEKSIANEYLNYHEYSEFKNLEPIGSGSFGSVVRANWKKAENFFALKIIKDNSNTTLKVFIRLQKKVDFHENIIRFYGITKVDEKYSLVLEYADNGTLKTYLNEHINELTWTDKYQLVLQLANAVECLHDYGIIHRDLHADNVLVHQKKLKLADFGLSKKIAEVSSNTSKILGVIPFVDPKKLNNRCYKLNKKSDVYSIGVLMWQISSGCQPFSDCDYDASLILSIINGKREAIIDNTPKEYSNLYTGNLY</sequence>
<dbReference type="PROSITE" id="PS50011">
    <property type="entry name" value="PROTEIN_KINASE_DOM"/>
    <property type="match status" value="1"/>
</dbReference>
<keyword evidence="1" id="KW-0067">ATP-binding</keyword>
<reference evidence="3 4" key="1">
    <citation type="submission" date="2016-04" db="EMBL/GenBank/DDBJ databases">
        <title>Genome analyses suggest a sexual origin of heterokaryosis in a supposedly ancient asexual fungus.</title>
        <authorList>
            <person name="Ropars J."/>
            <person name="Sedzielewska K."/>
            <person name="Noel J."/>
            <person name="Charron P."/>
            <person name="Farinelli L."/>
            <person name="Marton T."/>
            <person name="Kruger M."/>
            <person name="Pelin A."/>
            <person name="Brachmann A."/>
            <person name="Corradi N."/>
        </authorList>
    </citation>
    <scope>NUCLEOTIDE SEQUENCE [LARGE SCALE GENOMIC DNA]</scope>
    <source>
        <strain evidence="3 4">A5</strain>
    </source>
</reference>
<dbReference type="PANTHER" id="PTHR44329">
    <property type="entry name" value="SERINE/THREONINE-PROTEIN KINASE TNNI3K-RELATED"/>
    <property type="match status" value="1"/>
</dbReference>
<dbReference type="InterPro" id="IPR051681">
    <property type="entry name" value="Ser/Thr_Kinases-Pseudokinases"/>
</dbReference>
<dbReference type="InterPro" id="IPR000719">
    <property type="entry name" value="Prot_kinase_dom"/>
</dbReference>
<accession>A0A2N0PK82</accession>
<dbReference type="VEuPathDB" id="FungiDB:RhiirA1_529934"/>
<keyword evidence="3" id="KW-0808">Transferase</keyword>
<name>A0A2N0PK82_9GLOM</name>
<dbReference type="Pfam" id="PF07714">
    <property type="entry name" value="PK_Tyr_Ser-Thr"/>
    <property type="match status" value="1"/>
</dbReference>
<reference evidence="3 4" key="2">
    <citation type="submission" date="2017-09" db="EMBL/GenBank/DDBJ databases">
        <title>Extensive intraspecific genome diversity in a model arbuscular mycorrhizal fungus.</title>
        <authorList>
            <person name="Chen E.C."/>
            <person name="Morin E."/>
            <person name="Beaudet D."/>
            <person name="Noel J."/>
            <person name="Ndikumana S."/>
            <person name="Charron P."/>
            <person name="St-Onge C."/>
            <person name="Giorgi J."/>
            <person name="Grigoriev I.V."/>
            <person name="Roux C."/>
            <person name="Martin F.M."/>
            <person name="Corradi N."/>
        </authorList>
    </citation>
    <scope>NUCLEOTIDE SEQUENCE [LARGE SCALE GENOMIC DNA]</scope>
    <source>
        <strain evidence="3 4">A5</strain>
    </source>
</reference>
<comment type="caution">
    <text evidence="3">The sequence shown here is derived from an EMBL/GenBank/DDBJ whole genome shotgun (WGS) entry which is preliminary data.</text>
</comment>
<evidence type="ECO:0000256" key="1">
    <source>
        <dbReference type="PROSITE-ProRule" id="PRU10141"/>
    </source>
</evidence>
<feature type="binding site" evidence="1">
    <location>
        <position position="66"/>
    </location>
    <ligand>
        <name>ATP</name>
        <dbReference type="ChEBI" id="CHEBI:30616"/>
    </ligand>
</feature>
<protein>
    <submittedName>
        <fullName evidence="3">Kinase-like protein</fullName>
    </submittedName>
</protein>
<dbReference type="SUPFAM" id="SSF56112">
    <property type="entry name" value="Protein kinase-like (PK-like)"/>
    <property type="match status" value="1"/>
</dbReference>
<proteinExistence type="predicted"/>
<dbReference type="InterPro" id="IPR017441">
    <property type="entry name" value="Protein_kinase_ATP_BS"/>
</dbReference>
<evidence type="ECO:0000313" key="4">
    <source>
        <dbReference type="Proteomes" id="UP000232722"/>
    </source>
</evidence>
<dbReference type="GO" id="GO:0005524">
    <property type="term" value="F:ATP binding"/>
    <property type="evidence" value="ECO:0007669"/>
    <property type="project" value="UniProtKB-UniRule"/>
</dbReference>
<dbReference type="InterPro" id="IPR011009">
    <property type="entry name" value="Kinase-like_dom_sf"/>
</dbReference>
<dbReference type="PROSITE" id="PS00107">
    <property type="entry name" value="PROTEIN_KINASE_ATP"/>
    <property type="match status" value="1"/>
</dbReference>
<organism evidence="3 4">
    <name type="scientific">Rhizophagus irregularis</name>
    <dbReference type="NCBI Taxonomy" id="588596"/>
    <lineage>
        <taxon>Eukaryota</taxon>
        <taxon>Fungi</taxon>
        <taxon>Fungi incertae sedis</taxon>
        <taxon>Mucoromycota</taxon>
        <taxon>Glomeromycotina</taxon>
        <taxon>Glomeromycetes</taxon>
        <taxon>Glomerales</taxon>
        <taxon>Glomeraceae</taxon>
        <taxon>Rhizophagus</taxon>
    </lineage>
</organism>
<dbReference type="VEuPathDB" id="FungiDB:FUN_003254"/>
<gene>
    <name evidence="3" type="ORF">RhiirA5_313950</name>
</gene>
<feature type="domain" description="Protein kinase" evidence="2">
    <location>
        <begin position="37"/>
        <end position="270"/>
    </location>
</feature>
<dbReference type="GO" id="GO:0004674">
    <property type="term" value="F:protein serine/threonine kinase activity"/>
    <property type="evidence" value="ECO:0007669"/>
    <property type="project" value="TreeGrafter"/>
</dbReference>